<accession>A0A7N0R830</accession>
<proteinExistence type="inferred from homology"/>
<evidence type="ECO:0008006" key="5">
    <source>
        <dbReference type="Google" id="ProtNLM"/>
    </source>
</evidence>
<comment type="similarity">
    <text evidence="1">Belongs to the LTV1 family.</text>
</comment>
<dbReference type="GO" id="GO:0005829">
    <property type="term" value="C:cytosol"/>
    <property type="evidence" value="ECO:0007669"/>
    <property type="project" value="TreeGrafter"/>
</dbReference>
<dbReference type="PANTHER" id="PTHR21531:SF0">
    <property type="entry name" value="PROTEIN LTV1 HOMOLOG"/>
    <property type="match status" value="1"/>
</dbReference>
<name>A0A7N0R830_KALFE</name>
<dbReference type="Proteomes" id="UP000594263">
    <property type="component" value="Unplaced"/>
</dbReference>
<feature type="region of interest" description="Disordered" evidence="2">
    <location>
        <begin position="470"/>
        <end position="514"/>
    </location>
</feature>
<dbReference type="AlphaFoldDB" id="A0A7N0R830"/>
<dbReference type="GO" id="GO:0005634">
    <property type="term" value="C:nucleus"/>
    <property type="evidence" value="ECO:0007669"/>
    <property type="project" value="TreeGrafter"/>
</dbReference>
<reference evidence="3" key="1">
    <citation type="submission" date="2021-01" db="UniProtKB">
        <authorList>
            <consortium name="EnsemblPlants"/>
        </authorList>
    </citation>
    <scope>IDENTIFICATION</scope>
</reference>
<dbReference type="Pfam" id="PF04180">
    <property type="entry name" value="LTV"/>
    <property type="match status" value="1"/>
</dbReference>
<evidence type="ECO:0000256" key="1">
    <source>
        <dbReference type="ARBA" id="ARBA00009078"/>
    </source>
</evidence>
<keyword evidence="4" id="KW-1185">Reference proteome</keyword>
<dbReference type="PANTHER" id="PTHR21531">
    <property type="entry name" value="LOW-TEMPERATURE VIABILITY PROTEIN LTV1-RELATED"/>
    <property type="match status" value="1"/>
</dbReference>
<dbReference type="OMA" id="TKEFLFM"/>
<dbReference type="GO" id="GO:0030688">
    <property type="term" value="C:preribosome, small subunit precursor"/>
    <property type="evidence" value="ECO:0007669"/>
    <property type="project" value="TreeGrafter"/>
</dbReference>
<organism evidence="3 4">
    <name type="scientific">Kalanchoe fedtschenkoi</name>
    <name type="common">Lavender scallops</name>
    <name type="synonym">South American air plant</name>
    <dbReference type="NCBI Taxonomy" id="63787"/>
    <lineage>
        <taxon>Eukaryota</taxon>
        <taxon>Viridiplantae</taxon>
        <taxon>Streptophyta</taxon>
        <taxon>Embryophyta</taxon>
        <taxon>Tracheophyta</taxon>
        <taxon>Spermatophyta</taxon>
        <taxon>Magnoliopsida</taxon>
        <taxon>eudicotyledons</taxon>
        <taxon>Gunneridae</taxon>
        <taxon>Pentapetalae</taxon>
        <taxon>Saxifragales</taxon>
        <taxon>Crassulaceae</taxon>
        <taxon>Kalanchoe</taxon>
    </lineage>
</organism>
<dbReference type="Gramene" id="Kaladp0001s0064.1.v1.1">
    <property type="protein sequence ID" value="Kaladp0001s0064.1.v1.1"/>
    <property type="gene ID" value="Kaladp0001s0064.v1.1"/>
</dbReference>
<evidence type="ECO:0000256" key="2">
    <source>
        <dbReference type="SAM" id="MobiDB-lite"/>
    </source>
</evidence>
<dbReference type="GO" id="GO:0000056">
    <property type="term" value="P:ribosomal small subunit export from nucleus"/>
    <property type="evidence" value="ECO:0007669"/>
    <property type="project" value="TreeGrafter"/>
</dbReference>
<evidence type="ECO:0000313" key="4">
    <source>
        <dbReference type="Proteomes" id="UP000594263"/>
    </source>
</evidence>
<dbReference type="EnsemblPlants" id="Kaladp0001s0064.1.v1.1">
    <property type="protein sequence ID" value="Kaladp0001s0064.1.v1.1"/>
    <property type="gene ID" value="Kaladp0001s0064.v1.1"/>
</dbReference>
<protein>
    <recommendedName>
        <fullName evidence="5">Protein LTV1 homolog</fullName>
    </recommendedName>
</protein>
<evidence type="ECO:0000313" key="3">
    <source>
        <dbReference type="EnsemblPlants" id="Kaladp0001s0064.1.v1.1"/>
    </source>
</evidence>
<sequence length="535" mass="59396">MGKKKFINKKQAATFQLIARDSSDPSYDENTPGSDRVFIRVDNSQYVVDSFVPDESSVCDSDSRFADAPEDCGSVVFGNGTESKGPLPEHVRKEILELGFPDDGYNYLLHLREIKNAGGGSAYYQNPKAKIEPLPLDVKAYDASRVPVPKVTLEETKDDTMYSVAAKSVGVRLQKAIDPEVAALLDDDDLSRFASDDDDLEEDFVVVANLALGGDEENEWVIDERLESGVVHGSKSGGVALEQLNDSGSSYLEENSAGLNSIGGIRNQGSGDDSDDKQQRVRRLLDDQFELLESQEYGSDEDDDDYGGAMGEEEENLADRLNHVLKDRAIDESEFGDRYKAPADLLLDGKLPEEVLKSASDLIRKCTEYAEKYENEDENGNDDVVLMEESSDESEVWDCETILSTYSNLDNHPAEIEAPGSRKRFSVNVADALSNPNNMISLQGKSKIPVEFLPRGRRVGTETVNTVDNSKVEPLRRKKHGQETKEEKKQRKAAVKEERSEARRMKKEMKGLYKNETQRAQKVVAVSGPSTIHLM</sequence>
<dbReference type="InterPro" id="IPR007307">
    <property type="entry name" value="Ltv1"/>
</dbReference>
<dbReference type="GO" id="GO:0042274">
    <property type="term" value="P:ribosomal small subunit biogenesis"/>
    <property type="evidence" value="ECO:0007669"/>
    <property type="project" value="InterPro"/>
</dbReference>